<dbReference type="GO" id="GO:0008483">
    <property type="term" value="F:transaminase activity"/>
    <property type="evidence" value="ECO:0007669"/>
    <property type="project" value="UniProtKB-KW"/>
</dbReference>
<keyword evidence="5" id="KW-0663">Pyridoxal phosphate</keyword>
<dbReference type="InterPro" id="IPR050596">
    <property type="entry name" value="AspAT/PAT-like"/>
</dbReference>
<protein>
    <recommendedName>
        <fullName evidence="6">Aminotransferase class I/classII large domain-containing protein</fullName>
    </recommendedName>
</protein>
<dbReference type="InterPro" id="IPR015424">
    <property type="entry name" value="PyrdxlP-dep_Trfase"/>
</dbReference>
<dbReference type="EMBL" id="JAACJP010000004">
    <property type="protein sequence ID" value="KAF5384801.1"/>
    <property type="molecule type" value="Genomic_DNA"/>
</dbReference>
<evidence type="ECO:0000313" key="8">
    <source>
        <dbReference type="Proteomes" id="UP000565441"/>
    </source>
</evidence>
<dbReference type="OrthoDB" id="7042322at2759"/>
<keyword evidence="3" id="KW-0032">Aminotransferase</keyword>
<accession>A0A8H5M8R6</accession>
<gene>
    <name evidence="7" type="ORF">D9615_000943</name>
</gene>
<dbReference type="NCBIfam" id="NF005732">
    <property type="entry name" value="PRK07550.1"/>
    <property type="match status" value="1"/>
</dbReference>
<dbReference type="Pfam" id="PF00155">
    <property type="entry name" value="Aminotran_1_2"/>
    <property type="match status" value="1"/>
</dbReference>
<proteinExistence type="inferred from homology"/>
<comment type="caution">
    <text evidence="7">The sequence shown here is derived from an EMBL/GenBank/DDBJ whole genome shotgun (WGS) entry which is preliminary data.</text>
</comment>
<organism evidence="7 8">
    <name type="scientific">Tricholomella constricta</name>
    <dbReference type="NCBI Taxonomy" id="117010"/>
    <lineage>
        <taxon>Eukaryota</taxon>
        <taxon>Fungi</taxon>
        <taxon>Dikarya</taxon>
        <taxon>Basidiomycota</taxon>
        <taxon>Agaricomycotina</taxon>
        <taxon>Agaricomycetes</taxon>
        <taxon>Agaricomycetidae</taxon>
        <taxon>Agaricales</taxon>
        <taxon>Tricholomatineae</taxon>
        <taxon>Lyophyllaceae</taxon>
        <taxon>Tricholomella</taxon>
    </lineage>
</organism>
<reference evidence="7 8" key="1">
    <citation type="journal article" date="2020" name="ISME J.">
        <title>Uncovering the hidden diversity of litter-decomposition mechanisms in mushroom-forming fungi.</title>
        <authorList>
            <person name="Floudas D."/>
            <person name="Bentzer J."/>
            <person name="Ahren D."/>
            <person name="Johansson T."/>
            <person name="Persson P."/>
            <person name="Tunlid A."/>
        </authorList>
    </citation>
    <scope>NUCLEOTIDE SEQUENCE [LARGE SCALE GENOMIC DNA]</scope>
    <source>
        <strain evidence="7 8">CBS 661.87</strain>
    </source>
</reference>
<name>A0A8H5M8R6_9AGAR</name>
<feature type="domain" description="Aminotransferase class I/classII large" evidence="6">
    <location>
        <begin position="40"/>
        <end position="400"/>
    </location>
</feature>
<evidence type="ECO:0000256" key="3">
    <source>
        <dbReference type="ARBA" id="ARBA00022576"/>
    </source>
</evidence>
<dbReference type="Proteomes" id="UP000565441">
    <property type="component" value="Unassembled WGS sequence"/>
</dbReference>
<keyword evidence="4" id="KW-0808">Transferase</keyword>
<evidence type="ECO:0000313" key="7">
    <source>
        <dbReference type="EMBL" id="KAF5384801.1"/>
    </source>
</evidence>
<keyword evidence="8" id="KW-1185">Reference proteome</keyword>
<dbReference type="InterPro" id="IPR004839">
    <property type="entry name" value="Aminotransferase_I/II_large"/>
</dbReference>
<evidence type="ECO:0000259" key="6">
    <source>
        <dbReference type="Pfam" id="PF00155"/>
    </source>
</evidence>
<dbReference type="SUPFAM" id="SSF53383">
    <property type="entry name" value="PLP-dependent transferases"/>
    <property type="match status" value="1"/>
</dbReference>
<dbReference type="PANTHER" id="PTHR46383:SF1">
    <property type="entry name" value="ASPARTATE AMINOTRANSFERASE"/>
    <property type="match status" value="1"/>
</dbReference>
<dbReference type="CDD" id="cd00609">
    <property type="entry name" value="AAT_like"/>
    <property type="match status" value="1"/>
</dbReference>
<evidence type="ECO:0000256" key="2">
    <source>
        <dbReference type="ARBA" id="ARBA00007441"/>
    </source>
</evidence>
<comment type="similarity">
    <text evidence="2">Belongs to the class-I pyridoxal-phosphate-dependent aminotransferase family.</text>
</comment>
<dbReference type="Gene3D" id="3.40.640.10">
    <property type="entry name" value="Type I PLP-dependent aspartate aminotransferase-like (Major domain)"/>
    <property type="match status" value="1"/>
</dbReference>
<evidence type="ECO:0000256" key="5">
    <source>
        <dbReference type="ARBA" id="ARBA00022898"/>
    </source>
</evidence>
<comment type="cofactor">
    <cofactor evidence="1">
        <name>pyridoxal 5'-phosphate</name>
        <dbReference type="ChEBI" id="CHEBI:597326"/>
    </cofactor>
</comment>
<dbReference type="GO" id="GO:0006520">
    <property type="term" value="P:amino acid metabolic process"/>
    <property type="evidence" value="ECO:0007669"/>
    <property type="project" value="InterPro"/>
</dbReference>
<dbReference type="AlphaFoldDB" id="A0A8H5M8R6"/>
<evidence type="ECO:0000256" key="4">
    <source>
        <dbReference type="ARBA" id="ARBA00022679"/>
    </source>
</evidence>
<evidence type="ECO:0000256" key="1">
    <source>
        <dbReference type="ARBA" id="ARBA00001933"/>
    </source>
</evidence>
<dbReference type="PANTHER" id="PTHR46383">
    <property type="entry name" value="ASPARTATE AMINOTRANSFERASE"/>
    <property type="match status" value="1"/>
</dbReference>
<dbReference type="GO" id="GO:0030170">
    <property type="term" value="F:pyridoxal phosphate binding"/>
    <property type="evidence" value="ECO:0007669"/>
    <property type="project" value="InterPro"/>
</dbReference>
<dbReference type="InterPro" id="IPR015421">
    <property type="entry name" value="PyrdxlP-dep_Trfase_major"/>
</dbReference>
<sequence length="413" mass="45163">MSGVRLGFRLSRGVLGTISPPIPTAYQWAALYSPTAAQPLLDMSQGVPGTPPPKVLQTALGDAASSPASFGYCPADGEPLMRKALADEMKVIYGSDADVTPEDIALTTGCNMAFIATIMSLADAGDEIILPVPWYFNHQMDLTLLGVTPVPLQTLPEDGFMPSVERCRALITPRTKAIALVTPNNPTGATYSPSLIASFVNLAAENNIALVIDETYRDFILTGAPHSLFSGAWRSNFIHLFSFSKSYCLPGHRLGAIAASPLLLKQIRTVLDCLQICPPRPFQLALTPLLPTLRPFIRETAVAIQARHELFRRVLPSRWKIGAQGGYFAFVRHPFRGITSLEVSKRLAVELGVVTLPSAFFCEEEREGSGDTAVWDKTRWIRFSVANVDDEKVKKICARLEEAESVFEWDVDT</sequence>